<dbReference type="KEGG" id="bgv:CAL12_04325"/>
<dbReference type="EMBL" id="CP021108">
    <property type="protein sequence ID" value="ARP80129.1"/>
    <property type="molecule type" value="Genomic_DNA"/>
</dbReference>
<dbReference type="Proteomes" id="UP000194151">
    <property type="component" value="Chromosome"/>
</dbReference>
<dbReference type="GO" id="GO:0016301">
    <property type="term" value="F:kinase activity"/>
    <property type="evidence" value="ECO:0007669"/>
    <property type="project" value="UniProtKB-KW"/>
</dbReference>
<dbReference type="RefSeq" id="WP_086063360.1">
    <property type="nucleotide sequence ID" value="NZ_CP021108.1"/>
</dbReference>
<evidence type="ECO:0000259" key="2">
    <source>
        <dbReference type="Pfam" id="PF16220"/>
    </source>
</evidence>
<dbReference type="InterPro" id="IPR032623">
    <property type="entry name" value="FecR_N"/>
</dbReference>
<dbReference type="Gene3D" id="2.60.120.1440">
    <property type="match status" value="1"/>
</dbReference>
<dbReference type="PANTHER" id="PTHR30273:SF2">
    <property type="entry name" value="PROTEIN FECR"/>
    <property type="match status" value="1"/>
</dbReference>
<dbReference type="Pfam" id="PF16220">
    <property type="entry name" value="DUF4880"/>
    <property type="match status" value="1"/>
</dbReference>
<keyword evidence="3" id="KW-0418">Kinase</keyword>
<dbReference type="PIRSF" id="PIRSF018266">
    <property type="entry name" value="FecR"/>
    <property type="match status" value="1"/>
</dbReference>
<dbReference type="AlphaFoldDB" id="A0A1W6YGI5"/>
<dbReference type="OrthoDB" id="1100567at2"/>
<organism evidence="3 4">
    <name type="scientific">Bordetella genomosp. 8</name>
    <dbReference type="NCBI Taxonomy" id="1416806"/>
    <lineage>
        <taxon>Bacteria</taxon>
        <taxon>Pseudomonadati</taxon>
        <taxon>Pseudomonadota</taxon>
        <taxon>Betaproteobacteria</taxon>
        <taxon>Burkholderiales</taxon>
        <taxon>Alcaligenaceae</taxon>
        <taxon>Bordetella</taxon>
    </lineage>
</organism>
<feature type="domain" description="FecR N-terminal" evidence="2">
    <location>
        <begin position="22"/>
        <end position="64"/>
    </location>
</feature>
<name>A0A1W6YGI5_9BORD</name>
<accession>A0A1W6YGI5</accession>
<feature type="domain" description="FecR protein" evidence="1">
    <location>
        <begin position="125"/>
        <end position="220"/>
    </location>
</feature>
<gene>
    <name evidence="3" type="ORF">CAL12_04325</name>
</gene>
<dbReference type="Pfam" id="PF04773">
    <property type="entry name" value="FecR"/>
    <property type="match status" value="1"/>
</dbReference>
<evidence type="ECO:0000313" key="3">
    <source>
        <dbReference type="EMBL" id="ARP80129.1"/>
    </source>
</evidence>
<evidence type="ECO:0000259" key="1">
    <source>
        <dbReference type="Pfam" id="PF04773"/>
    </source>
</evidence>
<dbReference type="STRING" id="1416806.CAL12_04325"/>
<proteinExistence type="predicted"/>
<reference evidence="3 4" key="1">
    <citation type="submission" date="2017-05" db="EMBL/GenBank/DDBJ databases">
        <title>Complete and WGS of Bordetella genogroups.</title>
        <authorList>
            <person name="Spilker T."/>
            <person name="LiPuma J."/>
        </authorList>
    </citation>
    <scope>NUCLEOTIDE SEQUENCE [LARGE SCALE GENOMIC DNA]</scope>
    <source>
        <strain evidence="3 4">AU19157</strain>
    </source>
</reference>
<keyword evidence="4" id="KW-1185">Reference proteome</keyword>
<keyword evidence="3" id="KW-0808">Transferase</keyword>
<dbReference type="PANTHER" id="PTHR30273">
    <property type="entry name" value="PERIPLASMIC SIGNAL SENSOR AND SIGMA FACTOR ACTIVATOR FECR-RELATED"/>
    <property type="match status" value="1"/>
</dbReference>
<dbReference type="InterPro" id="IPR006860">
    <property type="entry name" value="FecR"/>
</dbReference>
<dbReference type="InterPro" id="IPR012373">
    <property type="entry name" value="Ferrdict_sens_TM"/>
</dbReference>
<dbReference type="GO" id="GO:0016989">
    <property type="term" value="F:sigma factor antagonist activity"/>
    <property type="evidence" value="ECO:0007669"/>
    <property type="project" value="TreeGrafter"/>
</dbReference>
<evidence type="ECO:0000313" key="4">
    <source>
        <dbReference type="Proteomes" id="UP000194151"/>
    </source>
</evidence>
<protein>
    <submittedName>
        <fullName evidence="3">Histidine kinase</fullName>
    </submittedName>
</protein>
<sequence length="343" mass="37341">MSASPWYRDTTDVSGIPPAVAERALEWLVELQGDAVPAAVREEWARWRDAHPDHARAWQRIEAVGGRLQPLASPLHAAVAQATLLGPRSAYRRRIIKALAVMVFAGGAGWAVEAHAPWRVWTGADYRTAVGERREVVLADGTKLVLNTDSAIDVRFDAAERRIRLLAGEIFIATAVDRAAMPRPFLVETTEGTAQALGTEYTVRQQDGDTRIGVYKGAVRVRPRGDGGRTLDIQAGHAAIYTAGGVEPPRREDDDGAAWKDGFIVAHGMRLDDFIAELARYSPESLSCDPGIAGLRVSGSFPLRDIDQVMRTVGTTLGAQLEIRRRFWGRASRLVPGPAVARG</sequence>